<dbReference type="InterPro" id="IPR007219">
    <property type="entry name" value="XnlR_reg_dom"/>
</dbReference>
<dbReference type="CDD" id="cd12148">
    <property type="entry name" value="fungal_TF_MHR"/>
    <property type="match status" value="1"/>
</dbReference>
<sequence length="775" mass="86118">MQVHDTLGSGESVREAQGRGFSRTRRAPIKSLGSRRHACDRCRRQKLKVETAHVSLGQLVNGNYSFSVISQSHVLYASGLVFSVKQHQLRCGKLKSNKSAKDTDGRRRSVQHMQSDLPTTSRSNSRALDTPRPSLNQARKDVPSDTGKQSESLQKQHRYVQASAVELTDELFHLHDQGSTNSPTTHSNTSALPGGAFLHSRMSGDREDDGKTSLSFLFPGLVFPSRLVCDTLLQSYWRSAHWFMMLFYKPSFEREYRQIIDDQHVATRQRGTAVLILMVLAIGARYVCDEERSKAGISKEELSSLQRDLLNQIRLHYFDVLDTGTLECVQLCILLSTYYLYNGTPNLALPILGAGIHSAQAQSLHKEILWGSASEIVLEVRKRTWWALYVLDRFASVTYGRPSSVNDDFCAVSMPRDMDDILTVHPLLNHASYSSTPVTLGSYQRHKFKLYSIATHVIRNIHNVHASSSETAMNQAAETNAKLVDWFDRLPVELRLENNVDLDMASLTSAEAEVCQLFQLQALALQLAYDNIQIILHRPFIRCTRRLSAPTSSDSSESDGRPTSFEQCKHSARRTCSILPRYAKLLSVAQMTHAAAYIAIQNFTAGVTMAMVALSDPGSEQSLDAKRGVANSITLQKTLAASSIVPSQTVSVLEGLFQLMFKREMQLLLGNPPLELGSHSPVGGPLNQAHEPEDSQLPGSIHGPMRRRFNHRASRGGQDNSELLSNIIEPERRSQLPLNDHAAMNPGHAQDIPGLSFYPGIGHALESVQQGTSLF</sequence>
<dbReference type="PANTHER" id="PTHR46910:SF17">
    <property type="entry name" value="SCFA-RELATED"/>
    <property type="match status" value="1"/>
</dbReference>
<dbReference type="Pfam" id="PF04082">
    <property type="entry name" value="Fungal_trans"/>
    <property type="match status" value="1"/>
</dbReference>
<dbReference type="AlphaFoldDB" id="A0A9W9QI55"/>
<reference evidence="4" key="2">
    <citation type="journal article" date="2023" name="IMA Fungus">
        <title>Comparative genomic study of the Penicillium genus elucidates a diverse pangenome and 15 lateral gene transfer events.</title>
        <authorList>
            <person name="Petersen C."/>
            <person name="Sorensen T."/>
            <person name="Nielsen M.R."/>
            <person name="Sondergaard T.E."/>
            <person name="Sorensen J.L."/>
            <person name="Fitzpatrick D.A."/>
            <person name="Frisvad J.C."/>
            <person name="Nielsen K.L."/>
        </authorList>
    </citation>
    <scope>NUCLEOTIDE SEQUENCE</scope>
    <source>
        <strain evidence="4">IBT 35673</strain>
    </source>
</reference>
<feature type="compositionally biased region" description="Basic residues" evidence="2">
    <location>
        <begin position="22"/>
        <end position="36"/>
    </location>
</feature>
<name>A0A9W9QI55_PENBR</name>
<dbReference type="Proteomes" id="UP001147695">
    <property type="component" value="Unassembled WGS sequence"/>
</dbReference>
<feature type="domain" description="Xylanolytic transcriptional activator regulatory" evidence="3">
    <location>
        <begin position="348"/>
        <end position="421"/>
    </location>
</feature>
<reference evidence="4" key="1">
    <citation type="submission" date="2022-12" db="EMBL/GenBank/DDBJ databases">
        <authorList>
            <person name="Petersen C."/>
        </authorList>
    </citation>
    <scope>NUCLEOTIDE SEQUENCE</scope>
    <source>
        <strain evidence="4">IBT 35673</strain>
    </source>
</reference>
<feature type="region of interest" description="Disordered" evidence="2">
    <location>
        <begin position="93"/>
        <end position="158"/>
    </location>
</feature>
<dbReference type="EMBL" id="JAPZBQ010000003">
    <property type="protein sequence ID" value="KAJ5338370.1"/>
    <property type="molecule type" value="Genomic_DNA"/>
</dbReference>
<feature type="region of interest" description="Disordered" evidence="2">
    <location>
        <begin position="1"/>
        <end position="37"/>
    </location>
</feature>
<proteinExistence type="predicted"/>
<dbReference type="PANTHER" id="PTHR46910">
    <property type="entry name" value="TRANSCRIPTION FACTOR PDR1"/>
    <property type="match status" value="1"/>
</dbReference>
<evidence type="ECO:0000313" key="5">
    <source>
        <dbReference type="Proteomes" id="UP001147695"/>
    </source>
</evidence>
<dbReference type="GO" id="GO:0003677">
    <property type="term" value="F:DNA binding"/>
    <property type="evidence" value="ECO:0007669"/>
    <property type="project" value="InterPro"/>
</dbReference>
<dbReference type="GO" id="GO:0006351">
    <property type="term" value="P:DNA-templated transcription"/>
    <property type="evidence" value="ECO:0007669"/>
    <property type="project" value="InterPro"/>
</dbReference>
<dbReference type="SMART" id="SM00906">
    <property type="entry name" value="Fungal_trans"/>
    <property type="match status" value="1"/>
</dbReference>
<evidence type="ECO:0000256" key="1">
    <source>
        <dbReference type="ARBA" id="ARBA00023242"/>
    </source>
</evidence>
<evidence type="ECO:0000259" key="3">
    <source>
        <dbReference type="SMART" id="SM00906"/>
    </source>
</evidence>
<accession>A0A9W9QI55</accession>
<evidence type="ECO:0000313" key="4">
    <source>
        <dbReference type="EMBL" id="KAJ5338370.1"/>
    </source>
</evidence>
<comment type="caution">
    <text evidence="4">The sequence shown here is derived from an EMBL/GenBank/DDBJ whole genome shotgun (WGS) entry which is preliminary data.</text>
</comment>
<feature type="region of interest" description="Disordered" evidence="2">
    <location>
        <begin position="678"/>
        <end position="701"/>
    </location>
</feature>
<protein>
    <recommendedName>
        <fullName evidence="3">Xylanolytic transcriptional activator regulatory domain-containing protein</fullName>
    </recommendedName>
</protein>
<gene>
    <name evidence="4" type="ORF">N7452_005098</name>
</gene>
<organism evidence="4 5">
    <name type="scientific">Penicillium brevicompactum</name>
    <dbReference type="NCBI Taxonomy" id="5074"/>
    <lineage>
        <taxon>Eukaryota</taxon>
        <taxon>Fungi</taxon>
        <taxon>Dikarya</taxon>
        <taxon>Ascomycota</taxon>
        <taxon>Pezizomycotina</taxon>
        <taxon>Eurotiomycetes</taxon>
        <taxon>Eurotiomycetidae</taxon>
        <taxon>Eurotiales</taxon>
        <taxon>Aspergillaceae</taxon>
        <taxon>Penicillium</taxon>
    </lineage>
</organism>
<dbReference type="GO" id="GO:0003700">
    <property type="term" value="F:DNA-binding transcription factor activity"/>
    <property type="evidence" value="ECO:0007669"/>
    <property type="project" value="InterPro"/>
</dbReference>
<keyword evidence="1" id="KW-0539">Nucleus</keyword>
<feature type="compositionally biased region" description="Polar residues" evidence="2">
    <location>
        <begin position="111"/>
        <end position="137"/>
    </location>
</feature>
<dbReference type="GO" id="GO:0008270">
    <property type="term" value="F:zinc ion binding"/>
    <property type="evidence" value="ECO:0007669"/>
    <property type="project" value="InterPro"/>
</dbReference>
<feature type="compositionally biased region" description="Low complexity" evidence="2">
    <location>
        <begin position="179"/>
        <end position="190"/>
    </location>
</feature>
<feature type="region of interest" description="Disordered" evidence="2">
    <location>
        <begin position="175"/>
        <end position="194"/>
    </location>
</feature>
<dbReference type="InterPro" id="IPR050987">
    <property type="entry name" value="AtrR-like"/>
</dbReference>
<evidence type="ECO:0000256" key="2">
    <source>
        <dbReference type="SAM" id="MobiDB-lite"/>
    </source>
</evidence>